<name>A0A161MI27_TRIIF</name>
<sequence length="136" mass="15896">EINLGKLGTKQNDIANKIIEINSSIHTLKSHNLKVEDKINNTQKEIMQHFKASQQQLARKDHIDIIENKINGLHSRLNKTEVIWTQNDSPKGTNLEQELIVNNIKTELRSEAQKIGNKVSNMYNDIWKKFLYWKTY</sequence>
<dbReference type="EMBL" id="GEMB01002002">
    <property type="protein sequence ID" value="JAS01176.1"/>
    <property type="molecule type" value="Transcribed_RNA"/>
</dbReference>
<reference evidence="1" key="1">
    <citation type="submission" date="2016-04" db="EMBL/GenBank/DDBJ databases">
        <authorList>
            <person name="Calderon-Fernandez G.M.Sr."/>
        </authorList>
    </citation>
    <scope>NUCLEOTIDE SEQUENCE</scope>
    <source>
        <strain evidence="1">Int1</strain>
        <tissue evidence="1">Integument</tissue>
    </source>
</reference>
<protein>
    <submittedName>
        <fullName evidence="1">Leucine-rich repeat-containing protein</fullName>
    </submittedName>
</protein>
<accession>A0A161MI27</accession>
<dbReference type="AlphaFoldDB" id="A0A161MI27"/>
<organism evidence="1">
    <name type="scientific">Triatoma infestans</name>
    <name type="common">Assassin bug</name>
    <dbReference type="NCBI Taxonomy" id="30076"/>
    <lineage>
        <taxon>Eukaryota</taxon>
        <taxon>Metazoa</taxon>
        <taxon>Ecdysozoa</taxon>
        <taxon>Arthropoda</taxon>
        <taxon>Hexapoda</taxon>
        <taxon>Insecta</taxon>
        <taxon>Pterygota</taxon>
        <taxon>Neoptera</taxon>
        <taxon>Paraneoptera</taxon>
        <taxon>Hemiptera</taxon>
        <taxon>Heteroptera</taxon>
        <taxon>Panheteroptera</taxon>
        <taxon>Cimicomorpha</taxon>
        <taxon>Reduviidae</taxon>
        <taxon>Triatominae</taxon>
        <taxon>Triatoma</taxon>
    </lineage>
</organism>
<feature type="non-terminal residue" evidence="1">
    <location>
        <position position="1"/>
    </location>
</feature>
<proteinExistence type="predicted"/>
<evidence type="ECO:0000313" key="1">
    <source>
        <dbReference type="EMBL" id="JAS01176.1"/>
    </source>
</evidence>
<reference evidence="1" key="2">
    <citation type="journal article" date="2017" name="J. Med. Entomol.">
        <title>Transcriptome Analysis of the Triatoma infestans (Hemiptera: Reduviidae) Integument.</title>
        <authorList>
            <person name="Calderon-Fernandez G.M."/>
            <person name="Moriconi D.E."/>
            <person name="Dulbecco A.B."/>
            <person name="Juarez M.P."/>
        </authorList>
    </citation>
    <scope>NUCLEOTIDE SEQUENCE</scope>
    <source>
        <strain evidence="1">Int1</strain>
        <tissue evidence="1">Integument</tissue>
    </source>
</reference>